<sequence length="136" mass="15452">MFELLFSCVIAVSSSTAMYLIKPISRSKEIVLNKAIDTSNNPVNFKEFLDVPKNYSISRQYHYETAFINLLLKLTTIISIFVICSTIYLILTSTPEEAKADLNYSYSKYIITAAVFNILFTLGCHFLARNIDDKTV</sequence>
<dbReference type="EMBL" id="CP019288">
    <property type="protein sequence ID" value="QHI36462.1"/>
    <property type="molecule type" value="Genomic_DNA"/>
</dbReference>
<reference evidence="2 3" key="1">
    <citation type="journal article" date="2013" name="Int. J. Syst. Evol. Microbiol.">
        <title>Kordia antarctica sp. nov., isolated from Antarctic seawater.</title>
        <authorList>
            <person name="Baek K."/>
            <person name="Choi A."/>
            <person name="Kang I."/>
            <person name="Lee K."/>
            <person name="Cho J.C."/>
        </authorList>
    </citation>
    <scope>NUCLEOTIDE SEQUENCE [LARGE SCALE GENOMIC DNA]</scope>
    <source>
        <strain evidence="2 3">IMCC3317</strain>
    </source>
</reference>
<feature type="transmembrane region" description="Helical" evidence="1">
    <location>
        <begin position="66"/>
        <end position="89"/>
    </location>
</feature>
<keyword evidence="1" id="KW-0812">Transmembrane</keyword>
<accession>A0A7L4ZIJ7</accession>
<proteinExistence type="predicted"/>
<feature type="transmembrane region" description="Helical" evidence="1">
    <location>
        <begin position="109"/>
        <end position="128"/>
    </location>
</feature>
<keyword evidence="1" id="KW-0472">Membrane</keyword>
<name>A0A7L4ZIJ7_9FLAO</name>
<keyword evidence="3" id="KW-1185">Reference proteome</keyword>
<dbReference type="KEGG" id="kan:IMCC3317_18250"/>
<dbReference type="Proteomes" id="UP000464657">
    <property type="component" value="Chromosome"/>
</dbReference>
<keyword evidence="1" id="KW-1133">Transmembrane helix</keyword>
<evidence type="ECO:0000313" key="3">
    <source>
        <dbReference type="Proteomes" id="UP000464657"/>
    </source>
</evidence>
<dbReference type="RefSeq" id="WP_160129165.1">
    <property type="nucleotide sequence ID" value="NZ_CP019288.1"/>
</dbReference>
<dbReference type="AlphaFoldDB" id="A0A7L4ZIJ7"/>
<organism evidence="2 3">
    <name type="scientific">Kordia antarctica</name>
    <dbReference type="NCBI Taxonomy" id="1218801"/>
    <lineage>
        <taxon>Bacteria</taxon>
        <taxon>Pseudomonadati</taxon>
        <taxon>Bacteroidota</taxon>
        <taxon>Flavobacteriia</taxon>
        <taxon>Flavobacteriales</taxon>
        <taxon>Flavobacteriaceae</taxon>
        <taxon>Kordia</taxon>
    </lineage>
</organism>
<gene>
    <name evidence="2" type="ORF">IMCC3317_18250</name>
</gene>
<protein>
    <submittedName>
        <fullName evidence="2">Uncharacterized protein</fullName>
    </submittedName>
</protein>
<evidence type="ECO:0000256" key="1">
    <source>
        <dbReference type="SAM" id="Phobius"/>
    </source>
</evidence>
<evidence type="ECO:0000313" key="2">
    <source>
        <dbReference type="EMBL" id="QHI36462.1"/>
    </source>
</evidence>